<keyword evidence="3" id="KW-0539">Nucleus</keyword>
<comment type="subcellular location">
    <subcellularLocation>
        <location evidence="3">Nucleus</location>
    </subcellularLocation>
</comment>
<name>A0AAV5A5Z0_9AGAM</name>
<dbReference type="PROSITE" id="PS51319">
    <property type="entry name" value="TFIIS_N"/>
    <property type="match status" value="1"/>
</dbReference>
<accession>A0AAV5A5Z0</accession>
<evidence type="ECO:0000256" key="4">
    <source>
        <dbReference type="SAM" id="MobiDB-lite"/>
    </source>
</evidence>
<reference evidence="6" key="1">
    <citation type="submission" date="2021-10" db="EMBL/GenBank/DDBJ databases">
        <title>De novo Genome Assembly of Clathrus columnatus (Basidiomycota, Fungi) Using Illumina and Nanopore Sequence Data.</title>
        <authorList>
            <person name="Ogiso-Tanaka E."/>
            <person name="Itagaki H."/>
            <person name="Hosoya T."/>
            <person name="Hosaka K."/>
        </authorList>
    </citation>
    <scope>NUCLEOTIDE SEQUENCE</scope>
    <source>
        <strain evidence="6">MO-923</strain>
    </source>
</reference>
<feature type="domain" description="TFIIS N-terminal" evidence="5">
    <location>
        <begin position="180"/>
        <end position="257"/>
    </location>
</feature>
<feature type="region of interest" description="Disordered" evidence="4">
    <location>
        <begin position="309"/>
        <end position="329"/>
    </location>
</feature>
<dbReference type="Gene3D" id="1.20.930.10">
    <property type="entry name" value="Conserved domain common to transcription factors TFIIS, elongin A, CRSP70"/>
    <property type="match status" value="1"/>
</dbReference>
<evidence type="ECO:0000313" key="7">
    <source>
        <dbReference type="Proteomes" id="UP001050691"/>
    </source>
</evidence>
<dbReference type="GO" id="GO:0005634">
    <property type="term" value="C:nucleus"/>
    <property type="evidence" value="ECO:0007669"/>
    <property type="project" value="UniProtKB-SubCell"/>
</dbReference>
<dbReference type="Proteomes" id="UP001050691">
    <property type="component" value="Unassembled WGS sequence"/>
</dbReference>
<evidence type="ECO:0000256" key="2">
    <source>
        <dbReference type="ARBA" id="ARBA00037992"/>
    </source>
</evidence>
<feature type="region of interest" description="Disordered" evidence="4">
    <location>
        <begin position="1"/>
        <end position="86"/>
    </location>
</feature>
<comment type="function">
    <text evidence="1">Transcription factor involved in RNA polymerase II transcription regulation. May function in both SPT15/TBP post-recruitment and recruitment steps of transcription.</text>
</comment>
<evidence type="ECO:0000256" key="1">
    <source>
        <dbReference type="ARBA" id="ARBA00037349"/>
    </source>
</evidence>
<gene>
    <name evidence="6" type="ORF">Clacol_002852</name>
</gene>
<dbReference type="PANTHER" id="PTHR46010:SF1">
    <property type="entry name" value="PROTEIN IWS1 HOMOLOG"/>
    <property type="match status" value="1"/>
</dbReference>
<sequence length="346" mass="39726">MTSQSKNIEREIFGGSDSELSDFEEPPRRPQQDEDSGGDSVEDSRLERFDRPRKKRREDADRISRKRKRKVRTEKEIEEMDPETARKAQMDLKIESILKTKKGIRPKKRKKDAEEDVLDRFADEEVSRLKETMIIAAEEDIAANREHLPATSKLKMLPQVMETLQKNGYAQSIVDNNLLEGVRRWLEPLPDKSLPALNIQSAFFDILGKMYIDTNTLKDSQLGRIVLFYTKCKRVTSAIQRQAVALVSRDRHIPLAPEDSEAPSRQTERLNAILARARQENERNRVRKNAVSIPQAVLDTYTVAPRPLAGVKSNPSVDQDVARRKHNAERLRALTRRIAQNQKGGR</sequence>
<protein>
    <recommendedName>
        <fullName evidence="5">TFIIS N-terminal domain-containing protein</fullName>
    </recommendedName>
</protein>
<dbReference type="EMBL" id="BPWL01000003">
    <property type="protein sequence ID" value="GJJ08633.1"/>
    <property type="molecule type" value="Genomic_DNA"/>
</dbReference>
<evidence type="ECO:0000259" key="5">
    <source>
        <dbReference type="PROSITE" id="PS51319"/>
    </source>
</evidence>
<dbReference type="PANTHER" id="PTHR46010">
    <property type="entry name" value="PROTEIN IWS1 HOMOLOG"/>
    <property type="match status" value="1"/>
</dbReference>
<evidence type="ECO:0000313" key="6">
    <source>
        <dbReference type="EMBL" id="GJJ08633.1"/>
    </source>
</evidence>
<dbReference type="AlphaFoldDB" id="A0AAV5A5Z0"/>
<evidence type="ECO:0000256" key="3">
    <source>
        <dbReference type="PROSITE-ProRule" id="PRU00649"/>
    </source>
</evidence>
<comment type="caution">
    <text evidence="6">The sequence shown here is derived from an EMBL/GenBank/DDBJ whole genome shotgun (WGS) entry which is preliminary data.</text>
</comment>
<organism evidence="6 7">
    <name type="scientific">Clathrus columnatus</name>
    <dbReference type="NCBI Taxonomy" id="1419009"/>
    <lineage>
        <taxon>Eukaryota</taxon>
        <taxon>Fungi</taxon>
        <taxon>Dikarya</taxon>
        <taxon>Basidiomycota</taxon>
        <taxon>Agaricomycotina</taxon>
        <taxon>Agaricomycetes</taxon>
        <taxon>Phallomycetidae</taxon>
        <taxon>Phallales</taxon>
        <taxon>Clathraceae</taxon>
        <taxon>Clathrus</taxon>
    </lineage>
</organism>
<comment type="similarity">
    <text evidence="2">Belongs to the IWS1 family.</text>
</comment>
<keyword evidence="7" id="KW-1185">Reference proteome</keyword>
<dbReference type="InterPro" id="IPR051037">
    <property type="entry name" value="RNAPII_TF_IWS1"/>
</dbReference>
<dbReference type="GO" id="GO:0016973">
    <property type="term" value="P:poly(A)+ mRNA export from nucleus"/>
    <property type="evidence" value="ECO:0007669"/>
    <property type="project" value="TreeGrafter"/>
</dbReference>
<dbReference type="InterPro" id="IPR035441">
    <property type="entry name" value="TFIIS/LEDGF_dom_sf"/>
</dbReference>
<proteinExistence type="inferred from homology"/>
<dbReference type="InterPro" id="IPR017923">
    <property type="entry name" value="TFIIS_N"/>
</dbReference>
<dbReference type="Pfam" id="PF08711">
    <property type="entry name" value="Med26"/>
    <property type="match status" value="1"/>
</dbReference>